<protein>
    <submittedName>
        <fullName evidence="12">Sodium/solute symporter</fullName>
    </submittedName>
</protein>
<keyword evidence="3" id="KW-0813">Transport</keyword>
<evidence type="ECO:0000313" key="13">
    <source>
        <dbReference type="Proteomes" id="UP000029558"/>
    </source>
</evidence>
<dbReference type="NCBIfam" id="TIGR00813">
    <property type="entry name" value="sss"/>
    <property type="match status" value="1"/>
</dbReference>
<evidence type="ECO:0000256" key="11">
    <source>
        <dbReference type="RuleBase" id="RU362091"/>
    </source>
</evidence>
<dbReference type="GO" id="GO:0006814">
    <property type="term" value="P:sodium ion transport"/>
    <property type="evidence" value="ECO:0007669"/>
    <property type="project" value="UniProtKB-KW"/>
</dbReference>
<evidence type="ECO:0000256" key="8">
    <source>
        <dbReference type="ARBA" id="ARBA00023065"/>
    </source>
</evidence>
<comment type="similarity">
    <text evidence="2 11">Belongs to the sodium:solute symporter (SSF) (TC 2.A.21) family.</text>
</comment>
<name>A0A1L6TGL2_PISSA</name>
<evidence type="ECO:0000256" key="9">
    <source>
        <dbReference type="ARBA" id="ARBA00023136"/>
    </source>
</evidence>
<dbReference type="EMBL" id="CP012508">
    <property type="protein sequence ID" value="ALB21507.1"/>
    <property type="molecule type" value="Genomic_DNA"/>
</dbReference>
<evidence type="ECO:0000256" key="6">
    <source>
        <dbReference type="ARBA" id="ARBA00022989"/>
    </source>
</evidence>
<organism evidence="12 13">
    <name type="scientific">Piscirickettsia salmonis</name>
    <dbReference type="NCBI Taxonomy" id="1238"/>
    <lineage>
        <taxon>Bacteria</taxon>
        <taxon>Pseudomonadati</taxon>
        <taxon>Pseudomonadota</taxon>
        <taxon>Gammaproteobacteria</taxon>
        <taxon>Thiotrichales</taxon>
        <taxon>Piscirickettsiaceae</taxon>
        <taxon>Piscirickettsia</taxon>
    </lineage>
</organism>
<dbReference type="PANTHER" id="PTHR42985">
    <property type="entry name" value="SODIUM-COUPLED MONOCARBOXYLATE TRANSPORTER"/>
    <property type="match status" value="1"/>
</dbReference>
<keyword evidence="8" id="KW-0406">Ion transport</keyword>
<reference evidence="12 13" key="1">
    <citation type="journal article" date="2014" name="Genome Announc.">
        <title>Comparative Genome Analysis of Two Isolates of the Fish Pathogen Piscirickettsia salmonis from Different Hosts Reveals Major Differences in Virulence-Associated Secretion Systems.</title>
        <authorList>
            <person name="Bohle H."/>
            <person name="Henriquez P."/>
            <person name="Grothusen H."/>
            <person name="Navas E."/>
            <person name="Sandoval A."/>
            <person name="Bustamante F."/>
            <person name="Bustos P."/>
            <person name="Mancilla M."/>
        </authorList>
    </citation>
    <scope>NUCLEOTIDE SEQUENCE [LARGE SCALE GENOMIC DNA]</scope>
    <source>
        <strain evidence="13">B1-32597</strain>
    </source>
</reference>
<dbReference type="InterPro" id="IPR038377">
    <property type="entry name" value="Na/Glc_symporter_sf"/>
</dbReference>
<dbReference type="AlphaFoldDB" id="A0A1L6TGL2"/>
<dbReference type="CDD" id="cd11495">
    <property type="entry name" value="SLC5sbd_NIS-like_u3"/>
    <property type="match status" value="1"/>
</dbReference>
<dbReference type="PROSITE" id="PS50283">
    <property type="entry name" value="NA_SOLUT_SYMP_3"/>
    <property type="match status" value="1"/>
</dbReference>
<evidence type="ECO:0000256" key="3">
    <source>
        <dbReference type="ARBA" id="ARBA00022448"/>
    </source>
</evidence>
<dbReference type="Pfam" id="PF00474">
    <property type="entry name" value="SSF"/>
    <property type="match status" value="1"/>
</dbReference>
<evidence type="ECO:0000256" key="10">
    <source>
        <dbReference type="ARBA" id="ARBA00023201"/>
    </source>
</evidence>
<dbReference type="OrthoDB" id="9814523at2"/>
<keyword evidence="6" id="KW-1133">Transmembrane helix</keyword>
<evidence type="ECO:0000256" key="2">
    <source>
        <dbReference type="ARBA" id="ARBA00006434"/>
    </source>
</evidence>
<keyword evidence="4" id="KW-1003">Cell membrane</keyword>
<dbReference type="GO" id="GO:0005886">
    <property type="term" value="C:plasma membrane"/>
    <property type="evidence" value="ECO:0007669"/>
    <property type="project" value="UniProtKB-SubCell"/>
</dbReference>
<gene>
    <name evidence="12" type="ORF">KU39_323</name>
</gene>
<evidence type="ECO:0000256" key="7">
    <source>
        <dbReference type="ARBA" id="ARBA00023053"/>
    </source>
</evidence>
<dbReference type="Proteomes" id="UP000029558">
    <property type="component" value="Chromosome"/>
</dbReference>
<comment type="subcellular location">
    <subcellularLocation>
        <location evidence="1">Cell membrane</location>
        <topology evidence="1">Multi-pass membrane protein</topology>
    </subcellularLocation>
</comment>
<accession>A0A1L6TGL2</accession>
<dbReference type="PANTHER" id="PTHR42985:SF40">
    <property type="entry name" value="LD47995P-RELATED"/>
    <property type="match status" value="1"/>
</dbReference>
<dbReference type="InterPro" id="IPR051163">
    <property type="entry name" value="Sodium:Solute_Symporter_SSF"/>
</dbReference>
<keyword evidence="10" id="KW-0739">Sodium transport</keyword>
<sequence>MELHNFGWLNYTVLLIYLLSVLSVGIYFAKRQKKADDYFKAGGRIPGWAAGLSIFATTLSSITFMSIPEKSYTADWTFVIAQYVTILMLPLVFIYFIPFFRRLNITSAYEYLEARFDVKMRVFGSLSFMLFHIGRTAIICYLTVISLHSFVHINPYVLLGMIGILCIVYTFLGGIEGVIWTDVIQGILLSAGALMVLIIACLKVKGGVSEAVSVAVAHHKFFSAHDWQFSWTQATVPVLMMGAFFSNLQQYTASQDVVQRYMTTESMQENKRSLITVAKFTAVIPLIFFAIGTVLYVFYQQNPNLLPKDFNSAEILPYFVATQVPAGLSGLIIAAIFAASQSSISSSLNSISACFTTDIKQRLLKPDCSNDDLVTARWVIVIAGMLGVTGAGYLLIANESQVWDAFFSLLGLVGGPVTGLFVLGIFSRRANALSALFGVICAIAALLVARYMSELNFFYYSAIGTLTVVIVGHVLGYLSIPADQQRKVAGNTIFTQ</sequence>
<dbReference type="Gene3D" id="1.20.1730.10">
    <property type="entry name" value="Sodium/glucose cotransporter"/>
    <property type="match status" value="1"/>
</dbReference>
<evidence type="ECO:0000313" key="12">
    <source>
        <dbReference type="EMBL" id="ALB21507.1"/>
    </source>
</evidence>
<dbReference type="RefSeq" id="WP_027243038.1">
    <property type="nucleotide sequence ID" value="NZ_CP012508.1"/>
</dbReference>
<keyword evidence="9" id="KW-0472">Membrane</keyword>
<evidence type="ECO:0000256" key="4">
    <source>
        <dbReference type="ARBA" id="ARBA00022475"/>
    </source>
</evidence>
<proteinExistence type="inferred from homology"/>
<evidence type="ECO:0000256" key="1">
    <source>
        <dbReference type="ARBA" id="ARBA00004651"/>
    </source>
</evidence>
<keyword evidence="5" id="KW-0812">Transmembrane</keyword>
<keyword evidence="7" id="KW-0915">Sodium</keyword>
<dbReference type="InterPro" id="IPR001734">
    <property type="entry name" value="Na/solute_symporter"/>
</dbReference>
<evidence type="ECO:0000256" key="5">
    <source>
        <dbReference type="ARBA" id="ARBA00022692"/>
    </source>
</evidence>
<dbReference type="GO" id="GO:0015293">
    <property type="term" value="F:symporter activity"/>
    <property type="evidence" value="ECO:0007669"/>
    <property type="project" value="TreeGrafter"/>
</dbReference>